<proteinExistence type="predicted"/>
<reference evidence="1 2" key="1">
    <citation type="submission" date="2018-11" db="EMBL/GenBank/DDBJ databases">
        <authorList>
            <consortium name="Pathogen Informatics"/>
        </authorList>
    </citation>
    <scope>NUCLEOTIDE SEQUENCE [LARGE SCALE GENOMIC DNA]</scope>
</reference>
<feature type="non-terminal residue" evidence="1">
    <location>
        <position position="207"/>
    </location>
</feature>
<organism evidence="1 2">
    <name type="scientific">Dibothriocephalus latus</name>
    <name type="common">Fish tapeworm</name>
    <name type="synonym">Diphyllobothrium latum</name>
    <dbReference type="NCBI Taxonomy" id="60516"/>
    <lineage>
        <taxon>Eukaryota</taxon>
        <taxon>Metazoa</taxon>
        <taxon>Spiralia</taxon>
        <taxon>Lophotrochozoa</taxon>
        <taxon>Platyhelminthes</taxon>
        <taxon>Cestoda</taxon>
        <taxon>Eucestoda</taxon>
        <taxon>Diphyllobothriidea</taxon>
        <taxon>Diphyllobothriidae</taxon>
        <taxon>Dibothriocephalus</taxon>
    </lineage>
</organism>
<sequence>MARPSISSDFIDKVSNMSFCENSETAIIQVDPSNAITYDALRLWRFVLSEKGALASAARCTYVMAALPAGQGFNISSFILESKTHVSLASAVALAVRLTYVNFVEGAYVLPINKSFFGPLTRGLFAVPVLPNVTYKFSNNDGKTIEFYDFYVFTFKPEIFVGGTNVGALDFEKIFELNSVLLYPKGTFATVNIKVWPKPGRGPQRNY</sequence>
<protein>
    <submittedName>
        <fullName evidence="1">Uncharacterized protein</fullName>
    </submittedName>
</protein>
<dbReference type="EMBL" id="UYRU01050368">
    <property type="protein sequence ID" value="VDN10968.1"/>
    <property type="molecule type" value="Genomic_DNA"/>
</dbReference>
<dbReference type="OrthoDB" id="6269034at2759"/>
<dbReference type="AlphaFoldDB" id="A0A3P7LM11"/>
<keyword evidence="2" id="KW-1185">Reference proteome</keyword>
<accession>A0A3P7LM11</accession>
<name>A0A3P7LM11_DIBLA</name>
<gene>
    <name evidence="1" type="ORF">DILT_LOCUS6799</name>
</gene>
<dbReference type="Proteomes" id="UP000281553">
    <property type="component" value="Unassembled WGS sequence"/>
</dbReference>
<evidence type="ECO:0000313" key="2">
    <source>
        <dbReference type="Proteomes" id="UP000281553"/>
    </source>
</evidence>
<evidence type="ECO:0000313" key="1">
    <source>
        <dbReference type="EMBL" id="VDN10968.1"/>
    </source>
</evidence>